<evidence type="ECO:0000313" key="2">
    <source>
        <dbReference type="EMBL" id="QDV29585.1"/>
    </source>
</evidence>
<keyword evidence="3" id="KW-1185">Reference proteome</keyword>
<dbReference type="Proteomes" id="UP000315349">
    <property type="component" value="Chromosome"/>
</dbReference>
<accession>A0A518GLP6</accession>
<evidence type="ECO:0000256" key="1">
    <source>
        <dbReference type="SAM" id="MobiDB-lite"/>
    </source>
</evidence>
<gene>
    <name evidence="2" type="ORF">Spb1_14970</name>
</gene>
<reference evidence="2 3" key="1">
    <citation type="submission" date="2019-02" db="EMBL/GenBank/DDBJ databases">
        <title>Deep-cultivation of Planctomycetes and their phenomic and genomic characterization uncovers novel biology.</title>
        <authorList>
            <person name="Wiegand S."/>
            <person name="Jogler M."/>
            <person name="Boedeker C."/>
            <person name="Pinto D."/>
            <person name="Vollmers J."/>
            <person name="Rivas-Marin E."/>
            <person name="Kohn T."/>
            <person name="Peeters S.H."/>
            <person name="Heuer A."/>
            <person name="Rast P."/>
            <person name="Oberbeckmann S."/>
            <person name="Bunk B."/>
            <person name="Jeske O."/>
            <person name="Meyerdierks A."/>
            <person name="Storesund J.E."/>
            <person name="Kallscheuer N."/>
            <person name="Luecker S."/>
            <person name="Lage O.M."/>
            <person name="Pohl T."/>
            <person name="Merkel B.J."/>
            <person name="Hornburger P."/>
            <person name="Mueller R.-W."/>
            <person name="Bruemmer F."/>
            <person name="Labrenz M."/>
            <person name="Spormann A.M."/>
            <person name="Op den Camp H."/>
            <person name="Overmann J."/>
            <person name="Amann R."/>
            <person name="Jetten M.S.M."/>
            <person name="Mascher T."/>
            <person name="Medema M.H."/>
            <person name="Devos D.P."/>
            <person name="Kaster A.-K."/>
            <person name="Ovreas L."/>
            <person name="Rohde M."/>
            <person name="Galperin M.Y."/>
            <person name="Jogler C."/>
        </authorList>
    </citation>
    <scope>NUCLEOTIDE SEQUENCE [LARGE SCALE GENOMIC DNA]</scope>
    <source>
        <strain evidence="2 3">Spb1</strain>
    </source>
</reference>
<dbReference type="KEGG" id="peh:Spb1_14970"/>
<feature type="region of interest" description="Disordered" evidence="1">
    <location>
        <begin position="292"/>
        <end position="314"/>
    </location>
</feature>
<organism evidence="2 3">
    <name type="scientific">Planctopirus ephydatiae</name>
    <dbReference type="NCBI Taxonomy" id="2528019"/>
    <lineage>
        <taxon>Bacteria</taxon>
        <taxon>Pseudomonadati</taxon>
        <taxon>Planctomycetota</taxon>
        <taxon>Planctomycetia</taxon>
        <taxon>Planctomycetales</taxon>
        <taxon>Planctomycetaceae</taxon>
        <taxon>Planctopirus</taxon>
    </lineage>
</organism>
<evidence type="ECO:0000313" key="3">
    <source>
        <dbReference type="Proteomes" id="UP000315349"/>
    </source>
</evidence>
<proteinExistence type="predicted"/>
<dbReference type="AlphaFoldDB" id="A0A518GLP6"/>
<sequence>MPRFWPFANRLPAALPPTCKAWVLNVMSRTGIRLGMSALFFSSNDPAFARDQLAGAKALEELGWEVIYSPLVNQKTHRPIVTTESAPTVLAHSGRSPLHPWTVDHHLFCNDLDEHQKFDLIVLPGAIDGENLLSRRLRLQTATWLSLLAPGGLFVIPQLRILTQGISIQGVSAEGTSAENHGLECYLRHLTCFPGDVQILQEQPRLRDLFSAAGWRKSAHGQKLSTSSSPVKTQGLENASQRSHAHLVLRIPPISHSLSDWENYVEKGLLTEVTACCRGHQQLNSALSDRQNRLAAGASSPEKSPFFNERRKAA</sequence>
<dbReference type="EMBL" id="CP036299">
    <property type="protein sequence ID" value="QDV29585.1"/>
    <property type="molecule type" value="Genomic_DNA"/>
</dbReference>
<protein>
    <submittedName>
        <fullName evidence="2">Uncharacterized protein</fullName>
    </submittedName>
</protein>
<name>A0A518GLP6_9PLAN</name>